<dbReference type="AlphaFoldDB" id="A0A392RZK9"/>
<feature type="non-terminal residue" evidence="1">
    <location>
        <position position="85"/>
    </location>
</feature>
<dbReference type="EMBL" id="LXQA010299665">
    <property type="protein sequence ID" value="MCI42058.1"/>
    <property type="molecule type" value="Genomic_DNA"/>
</dbReference>
<organism evidence="1 2">
    <name type="scientific">Trifolium medium</name>
    <dbReference type="NCBI Taxonomy" id="97028"/>
    <lineage>
        <taxon>Eukaryota</taxon>
        <taxon>Viridiplantae</taxon>
        <taxon>Streptophyta</taxon>
        <taxon>Embryophyta</taxon>
        <taxon>Tracheophyta</taxon>
        <taxon>Spermatophyta</taxon>
        <taxon>Magnoliopsida</taxon>
        <taxon>eudicotyledons</taxon>
        <taxon>Gunneridae</taxon>
        <taxon>Pentapetalae</taxon>
        <taxon>rosids</taxon>
        <taxon>fabids</taxon>
        <taxon>Fabales</taxon>
        <taxon>Fabaceae</taxon>
        <taxon>Papilionoideae</taxon>
        <taxon>50 kb inversion clade</taxon>
        <taxon>NPAAA clade</taxon>
        <taxon>Hologalegina</taxon>
        <taxon>IRL clade</taxon>
        <taxon>Trifolieae</taxon>
        <taxon>Trifolium</taxon>
    </lineage>
</organism>
<dbReference type="InterPro" id="IPR036397">
    <property type="entry name" value="RNaseH_sf"/>
</dbReference>
<protein>
    <submittedName>
        <fullName evidence="1">Retrotransposon protein</fullName>
    </submittedName>
</protein>
<proteinExistence type="predicted"/>
<comment type="caution">
    <text evidence="1">The sequence shown here is derived from an EMBL/GenBank/DDBJ whole genome shotgun (WGS) entry which is preliminary data.</text>
</comment>
<evidence type="ECO:0000313" key="2">
    <source>
        <dbReference type="Proteomes" id="UP000265520"/>
    </source>
</evidence>
<dbReference type="InterPro" id="IPR012337">
    <property type="entry name" value="RNaseH-like_sf"/>
</dbReference>
<sequence>MQPPSIPKWKWDNIFMDLVTSLPKTATGHDSMWVIVQRQTKSAHFMPTKITTPLPKLAEIYINMIVKLHGILSSIVSDRDPRFTS</sequence>
<name>A0A392RZK9_9FABA</name>
<evidence type="ECO:0000313" key="1">
    <source>
        <dbReference type="EMBL" id="MCI42058.1"/>
    </source>
</evidence>
<dbReference type="SUPFAM" id="SSF53098">
    <property type="entry name" value="Ribonuclease H-like"/>
    <property type="match status" value="1"/>
</dbReference>
<dbReference type="PANTHER" id="PTHR45835:SF99">
    <property type="entry name" value="CHROMO DOMAIN-CONTAINING PROTEIN-RELATED"/>
    <property type="match status" value="1"/>
</dbReference>
<dbReference type="Proteomes" id="UP000265520">
    <property type="component" value="Unassembled WGS sequence"/>
</dbReference>
<dbReference type="PANTHER" id="PTHR45835">
    <property type="entry name" value="YALI0A06105P"/>
    <property type="match status" value="1"/>
</dbReference>
<reference evidence="1 2" key="1">
    <citation type="journal article" date="2018" name="Front. Plant Sci.">
        <title>Red Clover (Trifolium pratense) and Zigzag Clover (T. medium) - A Picture of Genomic Similarities and Differences.</title>
        <authorList>
            <person name="Dluhosova J."/>
            <person name="Istvanek J."/>
            <person name="Nedelnik J."/>
            <person name="Repkova J."/>
        </authorList>
    </citation>
    <scope>NUCLEOTIDE SEQUENCE [LARGE SCALE GENOMIC DNA]</scope>
    <source>
        <strain evidence="2">cv. 10/8</strain>
        <tissue evidence="1">Leaf</tissue>
    </source>
</reference>
<dbReference type="GO" id="GO:0003676">
    <property type="term" value="F:nucleic acid binding"/>
    <property type="evidence" value="ECO:0007669"/>
    <property type="project" value="InterPro"/>
</dbReference>
<dbReference type="Gene3D" id="3.30.420.10">
    <property type="entry name" value="Ribonuclease H-like superfamily/Ribonuclease H"/>
    <property type="match status" value="1"/>
</dbReference>
<keyword evidence="2" id="KW-1185">Reference proteome</keyword>
<accession>A0A392RZK9</accession>